<reference evidence="2 3" key="1">
    <citation type="submission" date="2018-06" db="EMBL/GenBank/DDBJ databases">
        <title>Genome analysis of cellulolytic fungus Trichoderma lentiforme CFAM-422.</title>
        <authorList>
            <person name="Steindorff A.S."/>
            <person name="Formighieri E.F."/>
            <person name="Midorikawa G.E.O."/>
            <person name="Tamietti M.S."/>
            <person name="Ramos E.Z."/>
            <person name="Silva A.S."/>
            <person name="Bon E.P.S."/>
            <person name="Mendes T.D."/>
            <person name="Damaso M.C.T."/>
            <person name="Favaro L.C.L."/>
        </authorList>
    </citation>
    <scope>NUCLEOTIDE SEQUENCE [LARGE SCALE GENOMIC DNA]</scope>
    <source>
        <strain evidence="2 3">CFAM-422</strain>
    </source>
</reference>
<sequence length="77" mass="8057">MVYSARIDGGLAGFTTPGAQGQRLRRSTPHLCLGGVDNGGRKGRARAGGKLEVGNVLSRSCTYRGPHMTKDASRAVT</sequence>
<evidence type="ECO:0000313" key="2">
    <source>
        <dbReference type="EMBL" id="KAF3067836.1"/>
    </source>
</evidence>
<dbReference type="EMBL" id="QLNT01000015">
    <property type="protein sequence ID" value="KAF3067836.1"/>
    <property type="molecule type" value="Genomic_DNA"/>
</dbReference>
<gene>
    <name evidence="2" type="ORF">CFAM422_008445</name>
</gene>
<feature type="region of interest" description="Disordered" evidence="1">
    <location>
        <begin position="14"/>
        <end position="49"/>
    </location>
</feature>
<comment type="caution">
    <text evidence="2">The sequence shown here is derived from an EMBL/GenBank/DDBJ whole genome shotgun (WGS) entry which is preliminary data.</text>
</comment>
<evidence type="ECO:0000313" key="3">
    <source>
        <dbReference type="Proteomes" id="UP000801864"/>
    </source>
</evidence>
<proteinExistence type="predicted"/>
<dbReference type="AlphaFoldDB" id="A0A9P4XCT8"/>
<dbReference type="Proteomes" id="UP000801864">
    <property type="component" value="Unassembled WGS sequence"/>
</dbReference>
<organism evidence="2 3">
    <name type="scientific">Trichoderma lentiforme</name>
    <dbReference type="NCBI Taxonomy" id="1567552"/>
    <lineage>
        <taxon>Eukaryota</taxon>
        <taxon>Fungi</taxon>
        <taxon>Dikarya</taxon>
        <taxon>Ascomycota</taxon>
        <taxon>Pezizomycotina</taxon>
        <taxon>Sordariomycetes</taxon>
        <taxon>Hypocreomycetidae</taxon>
        <taxon>Hypocreales</taxon>
        <taxon>Hypocreaceae</taxon>
        <taxon>Trichoderma</taxon>
    </lineage>
</organism>
<protein>
    <submittedName>
        <fullName evidence="2">Uncharacterized protein</fullName>
    </submittedName>
</protein>
<accession>A0A9P4XCT8</accession>
<name>A0A9P4XCT8_9HYPO</name>
<keyword evidence="3" id="KW-1185">Reference proteome</keyword>
<evidence type="ECO:0000256" key="1">
    <source>
        <dbReference type="SAM" id="MobiDB-lite"/>
    </source>
</evidence>